<evidence type="ECO:0000313" key="2">
    <source>
        <dbReference type="EMBL" id="VDR37584.1"/>
    </source>
</evidence>
<organism evidence="2 3">
    <name type="scientific">Tsukamurella paurometabola</name>
    <name type="common">Corynebacterium paurometabolum</name>
    <dbReference type="NCBI Taxonomy" id="2061"/>
    <lineage>
        <taxon>Bacteria</taxon>
        <taxon>Bacillati</taxon>
        <taxon>Actinomycetota</taxon>
        <taxon>Actinomycetes</taxon>
        <taxon>Mycobacteriales</taxon>
        <taxon>Tsukamurellaceae</taxon>
        <taxon>Tsukamurella</taxon>
    </lineage>
</organism>
<gene>
    <name evidence="2" type="ORF">NCTC10741_00690</name>
</gene>
<accession>A0A3P8JXN9</accession>
<name>A0A3P8JXN9_TSUPA</name>
<evidence type="ECO:0000256" key="1">
    <source>
        <dbReference type="SAM" id="Phobius"/>
    </source>
</evidence>
<feature type="transmembrane region" description="Helical" evidence="1">
    <location>
        <begin position="20"/>
        <end position="41"/>
    </location>
</feature>
<protein>
    <submittedName>
        <fullName evidence="2">Uncharacterized protein</fullName>
    </submittedName>
</protein>
<reference evidence="2 3" key="1">
    <citation type="submission" date="2018-12" db="EMBL/GenBank/DDBJ databases">
        <authorList>
            <consortium name="Pathogen Informatics"/>
        </authorList>
    </citation>
    <scope>NUCLEOTIDE SEQUENCE [LARGE SCALE GENOMIC DNA]</scope>
    <source>
        <strain evidence="2 3">NCTC10741</strain>
    </source>
</reference>
<feature type="transmembrane region" description="Helical" evidence="1">
    <location>
        <begin position="104"/>
        <end position="123"/>
    </location>
</feature>
<dbReference type="Proteomes" id="UP000271626">
    <property type="component" value="Chromosome"/>
</dbReference>
<proteinExistence type="predicted"/>
<dbReference type="OrthoDB" id="9955881at2"/>
<dbReference type="EMBL" id="LR131273">
    <property type="protein sequence ID" value="VDR37584.1"/>
    <property type="molecule type" value="Genomic_DNA"/>
</dbReference>
<evidence type="ECO:0000313" key="3">
    <source>
        <dbReference type="Proteomes" id="UP000271626"/>
    </source>
</evidence>
<keyword evidence="1" id="KW-0812">Transmembrane</keyword>
<sequence>MNTEFTDHPNPLFDRRSGNWIVYLALLSWIALMAAAAWAWVAASAPRGLTSAIILATFVVATAGCIAQAVGTGSQRDGRPAYYILRPDNTWAPYVSLVTPRATALAPVVGTPVVAVLVAGVFVRQGGPTVVEVVAFVAYALLANGALLVSHRHAAAYRADPSA</sequence>
<dbReference type="RefSeq" id="WP_126194954.1">
    <property type="nucleotide sequence ID" value="NZ_CP085954.1"/>
</dbReference>
<keyword evidence="1" id="KW-1133">Transmembrane helix</keyword>
<feature type="transmembrane region" description="Helical" evidence="1">
    <location>
        <begin position="48"/>
        <end position="70"/>
    </location>
</feature>
<keyword evidence="1" id="KW-0472">Membrane</keyword>
<feature type="transmembrane region" description="Helical" evidence="1">
    <location>
        <begin position="130"/>
        <end position="149"/>
    </location>
</feature>
<dbReference type="AlphaFoldDB" id="A0A3P8JXN9"/>